<comment type="caution">
    <text evidence="1">The sequence shown here is derived from an EMBL/GenBank/DDBJ whole genome shotgun (WGS) entry which is preliminary data.</text>
</comment>
<name>A0A4Z0V3X2_9BACT</name>
<organism evidence="1 2">
    <name type="scientific">Duncaniella freteri</name>
    <dbReference type="NCBI Taxonomy" id="2530391"/>
    <lineage>
        <taxon>Bacteria</taxon>
        <taxon>Pseudomonadati</taxon>
        <taxon>Bacteroidota</taxon>
        <taxon>Bacteroidia</taxon>
        <taxon>Bacteroidales</taxon>
        <taxon>Muribaculaceae</taxon>
        <taxon>Duncaniella</taxon>
    </lineage>
</organism>
<reference evidence="1 2" key="1">
    <citation type="submission" date="2019-02" db="EMBL/GenBank/DDBJ databases">
        <title>Isolation and identification of novel species under the genus Muribaculum.</title>
        <authorList>
            <person name="Miyake S."/>
            <person name="Ding Y."/>
            <person name="Low A."/>
            <person name="Soh M."/>
            <person name="Seedorf H."/>
        </authorList>
    </citation>
    <scope>NUCLEOTIDE SEQUENCE [LARGE SCALE GENOMIC DNA]</scope>
    <source>
        <strain evidence="1 2">TLL-A3</strain>
    </source>
</reference>
<dbReference type="AlphaFoldDB" id="A0A4Z0V3X2"/>
<dbReference type="RefSeq" id="WP_135472327.1">
    <property type="nucleotide sequence ID" value="NZ_SJSA01000002.1"/>
</dbReference>
<accession>A0A4Z0V3X2</accession>
<keyword evidence="2" id="KW-1185">Reference proteome</keyword>
<dbReference type="EMBL" id="SJSA01000002">
    <property type="protein sequence ID" value="TGG36608.1"/>
    <property type="molecule type" value="Genomic_DNA"/>
</dbReference>
<sequence length="276" mass="31528">MIVSPFTPLFFIKRKADGIDSEYIQTFATTDQILLQLIGGRNDTVVAQIISEPDGAVLHQIQFNQWDINDTVTLRFTTISLSTGYYSVNIMGVGRSEVFRVTDDPLILDKTTLIQYSMRNNRQRQDAVFFIDGMQYFFDFRVPGGFKDSNWTFGVESEQFVTPQADISQLFGLESTQKRFTLGGSMGVPVWFGEMLNRILICSHVYFDGIKYSRKEANVPELTVQLEGVNSFVFNQTLQQSTNLDPVIEQRNHAAMRRVDDTNYRATSSTINRLIY</sequence>
<evidence type="ECO:0000313" key="2">
    <source>
        <dbReference type="Proteomes" id="UP000297635"/>
    </source>
</evidence>
<dbReference type="GeneID" id="82150567"/>
<dbReference type="Proteomes" id="UP000297635">
    <property type="component" value="Unassembled WGS sequence"/>
</dbReference>
<proteinExistence type="predicted"/>
<protein>
    <submittedName>
        <fullName evidence="1">Uncharacterized protein</fullName>
    </submittedName>
</protein>
<gene>
    <name evidence="1" type="ORF">EZ315_12270</name>
</gene>
<evidence type="ECO:0000313" key="1">
    <source>
        <dbReference type="EMBL" id="TGG36608.1"/>
    </source>
</evidence>